<dbReference type="RefSeq" id="WP_132295027.1">
    <property type="nucleotide sequence ID" value="NZ_SMFU01000010.1"/>
</dbReference>
<sequence length="174" mass="18901">MDELAQALSSAEDQPSVGDVRHGFMLGDYRLLLTAGTLAELAGKAAICALPDTPAWFAGFINHRGHTVPVYDLNMLIGAGATDLKRQYWILLLDRQPATFGVILRQLPAAINDPQPGSPEAAVQLPEPLAGCVSGQYQVDQQSWAELDHRALIQQLKSIFRDRDVLSAASEKPE</sequence>
<reference evidence="2 3" key="1">
    <citation type="submission" date="2019-03" db="EMBL/GenBank/DDBJ databases">
        <title>Genomic Encyclopedia of Archaeal and Bacterial Type Strains, Phase II (KMG-II): from individual species to whole genera.</title>
        <authorList>
            <person name="Goeker M."/>
        </authorList>
    </citation>
    <scope>NUCLEOTIDE SEQUENCE [LARGE SCALE GENOMIC DNA]</scope>
    <source>
        <strain evidence="2 3">DSM 27697</strain>
    </source>
</reference>
<dbReference type="Pfam" id="PF01584">
    <property type="entry name" value="CheW"/>
    <property type="match status" value="1"/>
</dbReference>
<dbReference type="OrthoDB" id="5570983at2"/>
<dbReference type="AlphaFoldDB" id="A0A4R1G9M0"/>
<evidence type="ECO:0000313" key="2">
    <source>
        <dbReference type="EMBL" id="TCK04927.1"/>
    </source>
</evidence>
<gene>
    <name evidence="2" type="ORF">CLV83_3377</name>
</gene>
<feature type="domain" description="CheW-like" evidence="1">
    <location>
        <begin position="18"/>
        <end position="158"/>
    </location>
</feature>
<proteinExistence type="predicted"/>
<name>A0A4R1G9M0_9GAMM</name>
<evidence type="ECO:0000259" key="1">
    <source>
        <dbReference type="PROSITE" id="PS50851"/>
    </source>
</evidence>
<dbReference type="SUPFAM" id="SSF50341">
    <property type="entry name" value="CheW-like"/>
    <property type="match status" value="1"/>
</dbReference>
<dbReference type="Gene3D" id="2.40.50.180">
    <property type="entry name" value="CheA-289, Domain 4"/>
    <property type="match status" value="1"/>
</dbReference>
<organism evidence="2 3">
    <name type="scientific">Marinobacterium mangrovicola</name>
    <dbReference type="NCBI Taxonomy" id="1476959"/>
    <lineage>
        <taxon>Bacteria</taxon>
        <taxon>Pseudomonadati</taxon>
        <taxon>Pseudomonadota</taxon>
        <taxon>Gammaproteobacteria</taxon>
        <taxon>Oceanospirillales</taxon>
        <taxon>Oceanospirillaceae</taxon>
        <taxon>Marinobacterium</taxon>
    </lineage>
</organism>
<accession>A0A4R1G9M0</accession>
<dbReference type="Proteomes" id="UP000294546">
    <property type="component" value="Unassembled WGS sequence"/>
</dbReference>
<dbReference type="InterPro" id="IPR036061">
    <property type="entry name" value="CheW-like_dom_sf"/>
</dbReference>
<dbReference type="PROSITE" id="PS50851">
    <property type="entry name" value="CHEW"/>
    <property type="match status" value="1"/>
</dbReference>
<evidence type="ECO:0000313" key="3">
    <source>
        <dbReference type="Proteomes" id="UP000294546"/>
    </source>
</evidence>
<keyword evidence="3" id="KW-1185">Reference proteome</keyword>
<dbReference type="InterPro" id="IPR002545">
    <property type="entry name" value="CheW-lke_dom"/>
</dbReference>
<dbReference type="GO" id="GO:0007165">
    <property type="term" value="P:signal transduction"/>
    <property type="evidence" value="ECO:0007669"/>
    <property type="project" value="InterPro"/>
</dbReference>
<dbReference type="EMBL" id="SMFU01000010">
    <property type="protein sequence ID" value="TCK04927.1"/>
    <property type="molecule type" value="Genomic_DNA"/>
</dbReference>
<comment type="caution">
    <text evidence="2">The sequence shown here is derived from an EMBL/GenBank/DDBJ whole genome shotgun (WGS) entry which is preliminary data.</text>
</comment>
<protein>
    <submittedName>
        <fullName evidence="2">Chemotaxis signal transduction protein</fullName>
    </submittedName>
</protein>
<dbReference type="GO" id="GO:0006935">
    <property type="term" value="P:chemotaxis"/>
    <property type="evidence" value="ECO:0007669"/>
    <property type="project" value="InterPro"/>
</dbReference>